<reference evidence="1 2" key="1">
    <citation type="submission" date="2017-02" db="EMBL/GenBank/DDBJ databases">
        <authorList>
            <person name="Peterson S.W."/>
        </authorList>
    </citation>
    <scope>NUCLEOTIDE SEQUENCE [LARGE SCALE GENOMIC DNA]</scope>
    <source>
        <strain evidence="1 2">DSM 16080</strain>
    </source>
</reference>
<dbReference type="STRING" id="1121449.SAMN02745704_02497"/>
<dbReference type="NCBIfam" id="TIGR02548">
    <property type="entry name" value="casB_cse2"/>
    <property type="match status" value="1"/>
</dbReference>
<gene>
    <name evidence="1" type="ORF">SAMN02745704_02497</name>
</gene>
<organism evidence="1 2">
    <name type="scientific">Paucidesulfovibrio gracilis DSM 16080</name>
    <dbReference type="NCBI Taxonomy" id="1121449"/>
    <lineage>
        <taxon>Bacteria</taxon>
        <taxon>Pseudomonadati</taxon>
        <taxon>Thermodesulfobacteriota</taxon>
        <taxon>Desulfovibrionia</taxon>
        <taxon>Desulfovibrionales</taxon>
        <taxon>Desulfovibrionaceae</taxon>
        <taxon>Paucidesulfovibrio</taxon>
    </lineage>
</organism>
<dbReference type="EMBL" id="FUYC01000018">
    <property type="protein sequence ID" value="SKA93788.1"/>
    <property type="molecule type" value="Genomic_DNA"/>
</dbReference>
<sequence>MKLDQAFNDNGFWKAVESWWHGLEKDRGQRAGLRRAKSRTEVYVSPAYRNGLVEELASFELGEPDLERLALAAGVLANARHLHKGHFAAVFAREGKGSPDMRDVRFRKLLAVEDGEYDELYRMLVRFVGMCGGVASLGGLIRHTMYWNDQARMNWAREYYPNRSKA</sequence>
<accession>A0A1T4XX62</accession>
<dbReference type="Proteomes" id="UP000190027">
    <property type="component" value="Unassembled WGS sequence"/>
</dbReference>
<dbReference type="Pfam" id="PF09485">
    <property type="entry name" value="CRISPR_Cse2"/>
    <property type="match status" value="1"/>
</dbReference>
<dbReference type="InterPro" id="IPR038287">
    <property type="entry name" value="Cse2_sf"/>
</dbReference>
<evidence type="ECO:0000313" key="2">
    <source>
        <dbReference type="Proteomes" id="UP000190027"/>
    </source>
</evidence>
<dbReference type="Gene3D" id="1.10.520.40">
    <property type="entry name" value="CRISPR-associated protein Cse2"/>
    <property type="match status" value="1"/>
</dbReference>
<dbReference type="InterPro" id="IPR013382">
    <property type="entry name" value="CRISPR-assoc_prot_Cse2"/>
</dbReference>
<proteinExistence type="predicted"/>
<evidence type="ECO:0000313" key="1">
    <source>
        <dbReference type="EMBL" id="SKA93788.1"/>
    </source>
</evidence>
<protein>
    <submittedName>
        <fullName evidence="1">CRISPR system Cascade subunit CasB</fullName>
    </submittedName>
</protein>
<name>A0A1T4XX62_9BACT</name>
<dbReference type="CDD" id="cd09731">
    <property type="entry name" value="Cse2_I-E"/>
    <property type="match status" value="1"/>
</dbReference>
<keyword evidence="2" id="KW-1185">Reference proteome</keyword>
<dbReference type="AlphaFoldDB" id="A0A1T4XX62"/>